<gene>
    <name evidence="3" type="ORF">C9J12_09000</name>
</gene>
<evidence type="ECO:0000259" key="2">
    <source>
        <dbReference type="PROSITE" id="PS50983"/>
    </source>
</evidence>
<evidence type="ECO:0000313" key="4">
    <source>
        <dbReference type="Proteomes" id="UP000240987"/>
    </source>
</evidence>
<dbReference type="Proteomes" id="UP000240987">
    <property type="component" value="Unassembled WGS sequence"/>
</dbReference>
<dbReference type="AlphaFoldDB" id="A0A2T3JJN6"/>
<keyword evidence="1" id="KW-0732">Signal</keyword>
<dbReference type="InterPro" id="IPR002491">
    <property type="entry name" value="ABC_transptr_periplasmic_BD"/>
</dbReference>
<dbReference type="RefSeq" id="WP_107242399.1">
    <property type="nucleotide sequence ID" value="NZ_PYMJ01000007.1"/>
</dbReference>
<protein>
    <submittedName>
        <fullName evidence="3">Cobalamin ABC transporter substrate-binding protein</fullName>
    </submittedName>
</protein>
<feature type="chain" id="PRO_5015487054" evidence="1">
    <location>
        <begin position="22"/>
        <end position="385"/>
    </location>
</feature>
<evidence type="ECO:0000313" key="3">
    <source>
        <dbReference type="EMBL" id="PSU49120.1"/>
    </source>
</evidence>
<feature type="domain" description="Fe/B12 periplasmic-binding" evidence="2">
    <location>
        <begin position="34"/>
        <end position="353"/>
    </location>
</feature>
<name>A0A2T3JJN6_9GAMM</name>
<dbReference type="Gene3D" id="3.40.50.1980">
    <property type="entry name" value="Nitrogenase molybdenum iron protein domain"/>
    <property type="match status" value="2"/>
</dbReference>
<evidence type="ECO:0000256" key="1">
    <source>
        <dbReference type="SAM" id="SignalP"/>
    </source>
</evidence>
<organism evidence="3 4">
    <name type="scientific">Photobacterium frigidiphilum</name>
    <dbReference type="NCBI Taxonomy" id="264736"/>
    <lineage>
        <taxon>Bacteria</taxon>
        <taxon>Pseudomonadati</taxon>
        <taxon>Pseudomonadota</taxon>
        <taxon>Gammaproteobacteria</taxon>
        <taxon>Vibrionales</taxon>
        <taxon>Vibrionaceae</taxon>
        <taxon>Photobacterium</taxon>
    </lineage>
</organism>
<proteinExistence type="predicted"/>
<dbReference type="SUPFAM" id="SSF53807">
    <property type="entry name" value="Helical backbone' metal receptor"/>
    <property type="match status" value="1"/>
</dbReference>
<dbReference type="InterPro" id="IPR050902">
    <property type="entry name" value="ABC_Transporter_SBP"/>
</dbReference>
<dbReference type="EMBL" id="PYMJ01000007">
    <property type="protein sequence ID" value="PSU49120.1"/>
    <property type="molecule type" value="Genomic_DNA"/>
</dbReference>
<feature type="signal peptide" evidence="1">
    <location>
        <begin position="1"/>
        <end position="21"/>
    </location>
</feature>
<reference evidence="3 4" key="1">
    <citation type="submission" date="2018-01" db="EMBL/GenBank/DDBJ databases">
        <title>Whole genome sequencing of Histamine producing bacteria.</title>
        <authorList>
            <person name="Butler K."/>
        </authorList>
    </citation>
    <scope>NUCLEOTIDE SEQUENCE [LARGE SCALE GENOMIC DNA]</scope>
    <source>
        <strain evidence="3 4">JCM 12947</strain>
    </source>
</reference>
<dbReference type="PROSITE" id="PS50983">
    <property type="entry name" value="FE_B12_PBP"/>
    <property type="match status" value="1"/>
</dbReference>
<dbReference type="Pfam" id="PF01497">
    <property type="entry name" value="Peripla_BP_2"/>
    <property type="match status" value="1"/>
</dbReference>
<keyword evidence="4" id="KW-1185">Reference proteome</keyword>
<dbReference type="PANTHER" id="PTHR30535">
    <property type="entry name" value="VITAMIN B12-BINDING PROTEIN"/>
    <property type="match status" value="1"/>
</dbReference>
<accession>A0A2T3JJN6</accession>
<sequence length="385" mass="43071">MKNAFKLLCLSSALLSFSSIAAQFPVTVTDVSGRQVTIESQPENIALSTGRVFPLLEIIYQQEAADHLVAWRDDMRLSAPSMYANYIKDFPQLKDVPHIGKIKSGEFDTERFINMKNRPDLFVVDISNIKLAEEKGLIAKLDKLGIKVIAIDFREDPVKNTVRSVTTLAKALGKEEQGKAFADYYQQHVKNLTDVVATLPVSELNKRVFIERAAGYDGSCCQTFATGNMGAYIPYLKATNIADKPLKGAITGQMSPESVISAQPDVYIMQTTGWIDKKGNVTSGVPFGYAPLNQAAISKATSKLMDRSWLKAINAYQNKNVYSIYMPFYNSPYNLVAMEYFAKWVHPEQFKDLNPDKTFEEMNLKFANRKATGVFGQNNFEAMKK</sequence>
<dbReference type="PANTHER" id="PTHR30535:SF34">
    <property type="entry name" value="MOLYBDATE-BINDING PROTEIN MOLA"/>
    <property type="match status" value="1"/>
</dbReference>
<dbReference type="OrthoDB" id="9775594at2"/>
<comment type="caution">
    <text evidence="3">The sequence shown here is derived from an EMBL/GenBank/DDBJ whole genome shotgun (WGS) entry which is preliminary data.</text>
</comment>